<dbReference type="AlphaFoldDB" id="A0A2T3ANM4"/>
<dbReference type="Proteomes" id="UP000241462">
    <property type="component" value="Unassembled WGS sequence"/>
</dbReference>
<dbReference type="InParanoid" id="A0A2T3ANM4"/>
<reference evidence="7 8" key="1">
    <citation type="journal article" date="2018" name="Mycol. Prog.">
        <title>Coniella lustricola, a new species from submerged detritus.</title>
        <authorList>
            <person name="Raudabaugh D.B."/>
            <person name="Iturriaga T."/>
            <person name="Carver A."/>
            <person name="Mondo S."/>
            <person name="Pangilinan J."/>
            <person name="Lipzen A."/>
            <person name="He G."/>
            <person name="Amirebrahimi M."/>
            <person name="Grigoriev I.V."/>
            <person name="Miller A.N."/>
        </authorList>
    </citation>
    <scope>NUCLEOTIDE SEQUENCE [LARGE SCALE GENOMIC DNA]</scope>
    <source>
        <strain evidence="7 8">B22-T-1</strain>
    </source>
</reference>
<evidence type="ECO:0000256" key="1">
    <source>
        <dbReference type="ARBA" id="ARBA00011079"/>
    </source>
</evidence>
<dbReference type="GO" id="GO:0006508">
    <property type="term" value="P:proteolysis"/>
    <property type="evidence" value="ECO:0007669"/>
    <property type="project" value="UniProtKB-KW"/>
</dbReference>
<dbReference type="GO" id="GO:0008239">
    <property type="term" value="F:dipeptidyl-peptidase activity"/>
    <property type="evidence" value="ECO:0007669"/>
    <property type="project" value="TreeGrafter"/>
</dbReference>
<dbReference type="GO" id="GO:0070008">
    <property type="term" value="F:serine-type exopeptidase activity"/>
    <property type="evidence" value="ECO:0007669"/>
    <property type="project" value="InterPro"/>
</dbReference>
<evidence type="ECO:0000313" key="8">
    <source>
        <dbReference type="Proteomes" id="UP000241462"/>
    </source>
</evidence>
<name>A0A2T3ANM4_9PEZI</name>
<dbReference type="Gene3D" id="3.40.50.1820">
    <property type="entry name" value="alpha/beta hydrolase"/>
    <property type="match status" value="2"/>
</dbReference>
<proteinExistence type="inferred from homology"/>
<comment type="similarity">
    <text evidence="1">Belongs to the peptidase S28 family.</text>
</comment>
<keyword evidence="5" id="KW-0325">Glycoprotein</keyword>
<protein>
    <submittedName>
        <fullName evidence="7">Serine carboxypeptidase S28-domain-containing protein</fullName>
    </submittedName>
</protein>
<accession>A0A2T3ANM4</accession>
<feature type="signal peptide" evidence="6">
    <location>
        <begin position="1"/>
        <end position="18"/>
    </location>
</feature>
<dbReference type="FunFam" id="3.40.50.1820:FF:000251">
    <property type="entry name" value="Extracelular serine carboxypeptidase, putative"/>
    <property type="match status" value="1"/>
</dbReference>
<dbReference type="GO" id="GO:0004180">
    <property type="term" value="F:carboxypeptidase activity"/>
    <property type="evidence" value="ECO:0007669"/>
    <property type="project" value="UniProtKB-KW"/>
</dbReference>
<evidence type="ECO:0000256" key="3">
    <source>
        <dbReference type="ARBA" id="ARBA00022729"/>
    </source>
</evidence>
<evidence type="ECO:0000256" key="5">
    <source>
        <dbReference type="ARBA" id="ARBA00023180"/>
    </source>
</evidence>
<feature type="chain" id="PRO_5015424273" evidence="6">
    <location>
        <begin position="19"/>
        <end position="564"/>
    </location>
</feature>
<sequence>MAWKSLLAAALSLGLAEALQTKATVRELQASAQRAAAKELNYHSAVSRRSNVVADTDPSLLYPAYNLSVPIDHFHNDSIYEPHTNASFNLRYWFDASHYQEGGPVIVLQSGEDTGVDRLPYLQKGIVSILANATGGLGVILEHRYYGTSFPLPDLSTESLRFLTTDQALADMAYFAKHVQFEGLDEYDLSPSNVPYIAYGGSYAGAFVAFLRKLYPDIYWGAISSSGVTEAIYDFWQYYEAAQLFAPGDCATNTQKLTNVVDNILIGKNGTDYVQQLKDVFGLGNITRSDDFANAISYGISYLQNTNWDPAENDTTFGTYCDAVSSTTLQYNNTASKQSQVVSLLEAAGYGNQTASLTGPFLNYIGFVADEDVTPCAQEGLTQDQCFTNYNTTYYELDDISQTWRSWPYQYCFEWGYLQTGSGVPKDQLPLISRLIDLNMTSAVCKEAFNITTPSQVERINKWGGFNISYPRLAIIGGQHDPWRQATPLALGLPNRTSTTDEPVHLIPAAVHHWDENGLFPNQTTASLPPATIKDVQALEVQFVQAWVAEWEHEKANKMKSRTT</sequence>
<evidence type="ECO:0000313" key="7">
    <source>
        <dbReference type="EMBL" id="PSS05226.1"/>
    </source>
</evidence>
<dbReference type="SUPFAM" id="SSF53474">
    <property type="entry name" value="alpha/beta-Hydrolases"/>
    <property type="match status" value="1"/>
</dbReference>
<dbReference type="OrthoDB" id="1735038at2759"/>
<organism evidence="7 8">
    <name type="scientific">Coniella lustricola</name>
    <dbReference type="NCBI Taxonomy" id="2025994"/>
    <lineage>
        <taxon>Eukaryota</taxon>
        <taxon>Fungi</taxon>
        <taxon>Dikarya</taxon>
        <taxon>Ascomycota</taxon>
        <taxon>Pezizomycotina</taxon>
        <taxon>Sordariomycetes</taxon>
        <taxon>Sordariomycetidae</taxon>
        <taxon>Diaporthales</taxon>
        <taxon>Schizoparmaceae</taxon>
        <taxon>Coniella</taxon>
    </lineage>
</organism>
<keyword evidence="7" id="KW-0121">Carboxypeptidase</keyword>
<keyword evidence="2" id="KW-0645">Protease</keyword>
<dbReference type="EMBL" id="KZ678372">
    <property type="protein sequence ID" value="PSS05226.1"/>
    <property type="molecule type" value="Genomic_DNA"/>
</dbReference>
<dbReference type="InterPro" id="IPR029058">
    <property type="entry name" value="AB_hydrolase_fold"/>
</dbReference>
<dbReference type="PANTHER" id="PTHR11010">
    <property type="entry name" value="PROTEASE S28 PRO-X CARBOXYPEPTIDASE-RELATED"/>
    <property type="match status" value="1"/>
</dbReference>
<evidence type="ECO:0000256" key="4">
    <source>
        <dbReference type="ARBA" id="ARBA00022801"/>
    </source>
</evidence>
<keyword evidence="3 6" id="KW-0732">Signal</keyword>
<gene>
    <name evidence="7" type="ORF">BD289DRAFT_358323</name>
</gene>
<evidence type="ECO:0000256" key="6">
    <source>
        <dbReference type="SAM" id="SignalP"/>
    </source>
</evidence>
<evidence type="ECO:0000256" key="2">
    <source>
        <dbReference type="ARBA" id="ARBA00022670"/>
    </source>
</evidence>
<dbReference type="InterPro" id="IPR008758">
    <property type="entry name" value="Peptidase_S28"/>
</dbReference>
<keyword evidence="8" id="KW-1185">Reference proteome</keyword>
<dbReference type="PANTHER" id="PTHR11010:SF117">
    <property type="entry name" value="SERINE PROTEASE 16"/>
    <property type="match status" value="1"/>
</dbReference>
<keyword evidence="4" id="KW-0378">Hydrolase</keyword>
<dbReference type="Pfam" id="PF05577">
    <property type="entry name" value="Peptidase_S28"/>
    <property type="match status" value="1"/>
</dbReference>